<accession>A6FWQ4</accession>
<dbReference type="EMBL" id="ABCS01000001">
    <property type="protein sequence ID" value="EDM81728.1"/>
    <property type="molecule type" value="Genomic_DNA"/>
</dbReference>
<keyword evidence="1" id="KW-0472">Membrane</keyword>
<keyword evidence="1" id="KW-1133">Transmembrane helix</keyword>
<comment type="caution">
    <text evidence="2">The sequence shown here is derived from an EMBL/GenBank/DDBJ whole genome shotgun (WGS) entry which is preliminary data.</text>
</comment>
<sequence>MPPPAPHLRGELAAASLTPELPPSPLELPAPILGLRSTIFLGSGLAFVGGAGVAGYMLCRGGCDAVGSATVGTLASVGTGLIVLSAVFLGVDAQRKRARAESRGQIVRVRVDADGLHF</sequence>
<organism evidence="2 3">
    <name type="scientific">Plesiocystis pacifica SIR-1</name>
    <dbReference type="NCBI Taxonomy" id="391625"/>
    <lineage>
        <taxon>Bacteria</taxon>
        <taxon>Pseudomonadati</taxon>
        <taxon>Myxococcota</taxon>
        <taxon>Polyangia</taxon>
        <taxon>Nannocystales</taxon>
        <taxon>Nannocystaceae</taxon>
        <taxon>Plesiocystis</taxon>
    </lineage>
</organism>
<dbReference type="Proteomes" id="UP000005801">
    <property type="component" value="Unassembled WGS sequence"/>
</dbReference>
<evidence type="ECO:0000313" key="2">
    <source>
        <dbReference type="EMBL" id="EDM81728.1"/>
    </source>
</evidence>
<feature type="transmembrane region" description="Helical" evidence="1">
    <location>
        <begin position="70"/>
        <end position="91"/>
    </location>
</feature>
<evidence type="ECO:0000256" key="1">
    <source>
        <dbReference type="SAM" id="Phobius"/>
    </source>
</evidence>
<keyword evidence="1" id="KW-0812">Transmembrane</keyword>
<dbReference type="STRING" id="391625.PPSIR1_04658"/>
<name>A6FWQ4_9BACT</name>
<reference evidence="2 3" key="1">
    <citation type="submission" date="2007-06" db="EMBL/GenBank/DDBJ databases">
        <authorList>
            <person name="Shimkets L."/>
            <person name="Ferriera S."/>
            <person name="Johnson J."/>
            <person name="Kravitz S."/>
            <person name="Beeson K."/>
            <person name="Sutton G."/>
            <person name="Rogers Y.-H."/>
            <person name="Friedman R."/>
            <person name="Frazier M."/>
            <person name="Venter J.C."/>
        </authorList>
    </citation>
    <scope>NUCLEOTIDE SEQUENCE [LARGE SCALE GENOMIC DNA]</scope>
    <source>
        <strain evidence="2 3">SIR-1</strain>
    </source>
</reference>
<protein>
    <submittedName>
        <fullName evidence="2">Uncharacterized protein</fullName>
    </submittedName>
</protein>
<evidence type="ECO:0000313" key="3">
    <source>
        <dbReference type="Proteomes" id="UP000005801"/>
    </source>
</evidence>
<keyword evidence="3" id="KW-1185">Reference proteome</keyword>
<gene>
    <name evidence="2" type="ORF">PPSIR1_04658</name>
</gene>
<feature type="transmembrane region" description="Helical" evidence="1">
    <location>
        <begin position="39"/>
        <end position="58"/>
    </location>
</feature>
<dbReference type="RefSeq" id="WP_006968903.1">
    <property type="nucleotide sequence ID" value="NZ_ABCS01000001.1"/>
</dbReference>
<proteinExistence type="predicted"/>
<dbReference type="AlphaFoldDB" id="A6FWQ4"/>